<organism evidence="5 6">
    <name type="scientific">Dyella acidisoli</name>
    <dbReference type="NCBI Taxonomy" id="1867834"/>
    <lineage>
        <taxon>Bacteria</taxon>
        <taxon>Pseudomonadati</taxon>
        <taxon>Pseudomonadota</taxon>
        <taxon>Gammaproteobacteria</taxon>
        <taxon>Lysobacterales</taxon>
        <taxon>Rhodanobacteraceae</taxon>
        <taxon>Dyella</taxon>
    </lineage>
</organism>
<sequence length="253" mass="27890">MAAMNTSLAFASFSEPTVETWAAFQAINAQRRAVRHFDGGLVDDEDIRAVLAEAQLAPSSNNLQPYRLHWIKDPQLRGAVAAACQNQRAASSASALIVLVASTDYCAQTLDGLSEHIEHYTELSETSRAYHRKQIKTCRRFGYIGRLWLWAPLMALASWIAPVLTLLPLGAARTHQWAARGSLFAAQTLLLAATARGLDSCPMEGFNALKVARLLKLPRGAIIPLVIALGRRAPDARIEPRWRVRFDQAVVEH</sequence>
<evidence type="ECO:0000313" key="5">
    <source>
        <dbReference type="EMBL" id="GLQ94409.1"/>
    </source>
</evidence>
<dbReference type="Gene3D" id="3.40.109.10">
    <property type="entry name" value="NADH Oxidase"/>
    <property type="match status" value="1"/>
</dbReference>
<evidence type="ECO:0000256" key="1">
    <source>
        <dbReference type="ARBA" id="ARBA00007118"/>
    </source>
</evidence>
<dbReference type="InterPro" id="IPR000415">
    <property type="entry name" value="Nitroreductase-like"/>
</dbReference>
<proteinExistence type="inferred from homology"/>
<feature type="domain" description="Nitroreductase" evidence="4">
    <location>
        <begin position="29"/>
        <end position="230"/>
    </location>
</feature>
<feature type="transmembrane region" description="Helical" evidence="3">
    <location>
        <begin position="147"/>
        <end position="171"/>
    </location>
</feature>
<accession>A0ABQ5XRP4</accession>
<keyword evidence="3" id="KW-0472">Membrane</keyword>
<dbReference type="InterPro" id="IPR029479">
    <property type="entry name" value="Nitroreductase"/>
</dbReference>
<keyword evidence="2" id="KW-0560">Oxidoreductase</keyword>
<comment type="similarity">
    <text evidence="1">Belongs to the nitroreductase family.</text>
</comment>
<dbReference type="PANTHER" id="PTHR43673">
    <property type="entry name" value="NAD(P)H NITROREDUCTASE YDGI-RELATED"/>
    <property type="match status" value="1"/>
</dbReference>
<evidence type="ECO:0000256" key="3">
    <source>
        <dbReference type="SAM" id="Phobius"/>
    </source>
</evidence>
<dbReference type="Proteomes" id="UP001156670">
    <property type="component" value="Unassembled WGS sequence"/>
</dbReference>
<protein>
    <submittedName>
        <fullName evidence="5">NAD(P)H-dependent oxidoreductase</fullName>
    </submittedName>
</protein>
<evidence type="ECO:0000313" key="6">
    <source>
        <dbReference type="Proteomes" id="UP001156670"/>
    </source>
</evidence>
<gene>
    <name evidence="5" type="ORF">GCM10007901_33610</name>
</gene>
<reference evidence="6" key="1">
    <citation type="journal article" date="2019" name="Int. J. Syst. Evol. Microbiol.">
        <title>The Global Catalogue of Microorganisms (GCM) 10K type strain sequencing project: providing services to taxonomists for standard genome sequencing and annotation.</title>
        <authorList>
            <consortium name="The Broad Institute Genomics Platform"/>
            <consortium name="The Broad Institute Genome Sequencing Center for Infectious Disease"/>
            <person name="Wu L."/>
            <person name="Ma J."/>
        </authorList>
    </citation>
    <scope>NUCLEOTIDE SEQUENCE [LARGE SCALE GENOMIC DNA]</scope>
    <source>
        <strain evidence="6">NBRC 111980</strain>
    </source>
</reference>
<keyword evidence="3" id="KW-0812">Transmembrane</keyword>
<name>A0ABQ5XRP4_9GAMM</name>
<evidence type="ECO:0000259" key="4">
    <source>
        <dbReference type="Pfam" id="PF00881"/>
    </source>
</evidence>
<dbReference type="SUPFAM" id="SSF55469">
    <property type="entry name" value="FMN-dependent nitroreductase-like"/>
    <property type="match status" value="1"/>
</dbReference>
<comment type="caution">
    <text evidence="5">The sequence shown here is derived from an EMBL/GenBank/DDBJ whole genome shotgun (WGS) entry which is preliminary data.</text>
</comment>
<keyword evidence="3" id="KW-1133">Transmembrane helix</keyword>
<dbReference type="Pfam" id="PF00881">
    <property type="entry name" value="Nitroreductase"/>
    <property type="match status" value="1"/>
</dbReference>
<evidence type="ECO:0000256" key="2">
    <source>
        <dbReference type="ARBA" id="ARBA00023002"/>
    </source>
</evidence>
<dbReference type="PANTHER" id="PTHR43673:SF10">
    <property type="entry name" value="NADH DEHYDROGENASE_NAD(P)H NITROREDUCTASE XCC3605-RELATED"/>
    <property type="match status" value="1"/>
</dbReference>
<dbReference type="EMBL" id="BSOB01000046">
    <property type="protein sequence ID" value="GLQ94409.1"/>
    <property type="molecule type" value="Genomic_DNA"/>
</dbReference>
<keyword evidence="6" id="KW-1185">Reference proteome</keyword>